<dbReference type="PANTHER" id="PTHR45644">
    <property type="entry name" value="AAA ATPASE, PUTATIVE (AFU_ORTHOLOGUE AFUA_2G12920)-RELATED-RELATED"/>
    <property type="match status" value="1"/>
</dbReference>
<evidence type="ECO:0000256" key="2">
    <source>
        <dbReference type="ARBA" id="ARBA00022840"/>
    </source>
</evidence>
<dbReference type="InterPro" id="IPR027417">
    <property type="entry name" value="P-loop_NTPase"/>
</dbReference>
<dbReference type="GO" id="GO:0005524">
    <property type="term" value="F:ATP binding"/>
    <property type="evidence" value="ECO:0007669"/>
    <property type="project" value="UniProtKB-KW"/>
</dbReference>
<name>M7SM08_EUTLA</name>
<keyword evidence="6" id="KW-1185">Reference proteome</keyword>
<dbReference type="Gene3D" id="3.40.50.300">
    <property type="entry name" value="P-loop containing nucleotide triphosphate hydrolases"/>
    <property type="match status" value="1"/>
</dbReference>
<keyword evidence="2" id="KW-0067">ATP-binding</keyword>
<dbReference type="Gene3D" id="1.10.8.60">
    <property type="match status" value="1"/>
</dbReference>
<dbReference type="eggNOG" id="KOG0737">
    <property type="taxonomic scope" value="Eukaryota"/>
</dbReference>
<evidence type="ECO:0000313" key="5">
    <source>
        <dbReference type="EMBL" id="EMR65212.1"/>
    </source>
</evidence>
<dbReference type="GO" id="GO:0016887">
    <property type="term" value="F:ATP hydrolysis activity"/>
    <property type="evidence" value="ECO:0007669"/>
    <property type="project" value="InterPro"/>
</dbReference>
<dbReference type="AlphaFoldDB" id="M7SM08"/>
<accession>M7SM08</accession>
<keyword evidence="1" id="KW-0547">Nucleotide-binding</keyword>
<dbReference type="PROSITE" id="PS51257">
    <property type="entry name" value="PROKAR_LIPOPROTEIN"/>
    <property type="match status" value="1"/>
</dbReference>
<dbReference type="SUPFAM" id="SSF52540">
    <property type="entry name" value="P-loop containing nucleoside triphosphate hydrolases"/>
    <property type="match status" value="1"/>
</dbReference>
<evidence type="ECO:0000259" key="4">
    <source>
        <dbReference type="SMART" id="SM00382"/>
    </source>
</evidence>
<dbReference type="Proteomes" id="UP000012174">
    <property type="component" value="Unassembled WGS sequence"/>
</dbReference>
<dbReference type="InterPro" id="IPR003593">
    <property type="entry name" value="AAA+_ATPase"/>
</dbReference>
<dbReference type="InterPro" id="IPR003959">
    <property type="entry name" value="ATPase_AAA_core"/>
</dbReference>
<dbReference type="SMART" id="SM00382">
    <property type="entry name" value="AAA"/>
    <property type="match status" value="1"/>
</dbReference>
<dbReference type="OMA" id="CRAIAND"/>
<dbReference type="Pfam" id="PF00004">
    <property type="entry name" value="AAA"/>
    <property type="match status" value="1"/>
</dbReference>
<sequence length="729" mass="82033">MARSISSSSSSSSSSCRTCTSFTSTSSSSSVSSRGNVKSPEKSTVKYTIPEWFLAHNIKSPAELKGLETAINLCDEEPQHTCYQKDEAQERKRTAELGWDDDWAGYYVFRDLFAELRDTTASALVRSGRRGRLPSSTQGVVLRSSVKGGREFLDEMVHHVAKDLEVTLVSISMEDIEDMGWEFDQQDLETNPDSEGSSEAGEEPDRESFMGPALHYFATDGKKNASEEAWSRHKRAFSAILDAPKLKTDVGGQATEASASMSERRPFVLYFRDVKRMLDVDKSCKFLDRLQECVEQRRRSGESIALVVGLSHAGTSDEDTSGAVSCQWRPCHCCCWICEDCNDHGCKTRTCEPERIRDRLLAEKTPIITMTPSKITEKLLESYKDKKEGVFLGDINLRRLQRALRLQVPQYFTPEVLQPQSNWSKDFGRQSLEDSLWSELEVDRAADQIAGKAWKRSQLDLNDVGAVLRRMSLLKGDNPLREEVVPPSDNGKDERRKSTAWKNKMREIRSQCSQHEENLLSCVVNSISQSQFSPDVTSHYLLSQIKIKGALLYGPPGTGKTHLARAIAKESGATMLAVDCATMMSQWVGETEKYIRAAFSLAAKLSPCILFIDEVDSLFYHRRFNDKTWERSAITQFLMEMDGLGQRKDAPFVMVATNRPMDLDDAFLRRLPQKIPFGLPNHTSRSKILRLFLKEEDLDPLVNIEALATITEGYSGSDLRSLFKTDLST</sequence>
<feature type="domain" description="AAA+ ATPase" evidence="4">
    <location>
        <begin position="546"/>
        <end position="681"/>
    </location>
</feature>
<protein>
    <submittedName>
        <fullName evidence="5">Putative atpase family aaa domain-containing protein 1 protein</fullName>
    </submittedName>
</protein>
<gene>
    <name evidence="5" type="ORF">UCREL1_7818</name>
</gene>
<evidence type="ECO:0000256" key="3">
    <source>
        <dbReference type="SAM" id="MobiDB-lite"/>
    </source>
</evidence>
<evidence type="ECO:0000313" key="6">
    <source>
        <dbReference type="Proteomes" id="UP000012174"/>
    </source>
</evidence>
<proteinExistence type="predicted"/>
<dbReference type="OrthoDB" id="39734at2759"/>
<reference evidence="6" key="1">
    <citation type="journal article" date="2013" name="Genome Announc.">
        <title>Draft genome sequence of the grapevine dieback fungus Eutypa lata UCR-EL1.</title>
        <authorList>
            <person name="Blanco-Ulate B."/>
            <person name="Rolshausen P.E."/>
            <person name="Cantu D."/>
        </authorList>
    </citation>
    <scope>NUCLEOTIDE SEQUENCE [LARGE SCALE GENOMIC DNA]</scope>
    <source>
        <strain evidence="6">UCR-EL1</strain>
    </source>
</reference>
<dbReference type="PANTHER" id="PTHR45644:SF56">
    <property type="entry name" value="AAA ATPASE, PUTATIVE (AFU_ORTHOLOGUE AFUA_2G12920)-RELATED"/>
    <property type="match status" value="1"/>
</dbReference>
<dbReference type="GO" id="GO:0005741">
    <property type="term" value="C:mitochondrial outer membrane"/>
    <property type="evidence" value="ECO:0007669"/>
    <property type="project" value="TreeGrafter"/>
</dbReference>
<dbReference type="InterPro" id="IPR051701">
    <property type="entry name" value="Mito_OM_Translocase_MSP1"/>
</dbReference>
<organism evidence="5 6">
    <name type="scientific">Eutypa lata (strain UCR-EL1)</name>
    <name type="common">Grapevine dieback disease fungus</name>
    <name type="synonym">Eutypa armeniacae</name>
    <dbReference type="NCBI Taxonomy" id="1287681"/>
    <lineage>
        <taxon>Eukaryota</taxon>
        <taxon>Fungi</taxon>
        <taxon>Dikarya</taxon>
        <taxon>Ascomycota</taxon>
        <taxon>Pezizomycotina</taxon>
        <taxon>Sordariomycetes</taxon>
        <taxon>Xylariomycetidae</taxon>
        <taxon>Xylariales</taxon>
        <taxon>Diatrypaceae</taxon>
        <taxon>Eutypa</taxon>
    </lineage>
</organism>
<dbReference type="KEGG" id="ela:UCREL1_7818"/>
<evidence type="ECO:0000256" key="1">
    <source>
        <dbReference type="ARBA" id="ARBA00022741"/>
    </source>
</evidence>
<feature type="compositionally biased region" description="Low complexity" evidence="3">
    <location>
        <begin position="1"/>
        <end position="33"/>
    </location>
</feature>
<feature type="region of interest" description="Disordered" evidence="3">
    <location>
        <begin position="1"/>
        <end position="40"/>
    </location>
</feature>
<feature type="region of interest" description="Disordered" evidence="3">
    <location>
        <begin position="186"/>
        <end position="209"/>
    </location>
</feature>
<feature type="compositionally biased region" description="Basic and acidic residues" evidence="3">
    <location>
        <begin position="479"/>
        <end position="497"/>
    </location>
</feature>
<dbReference type="HOGENOM" id="CLU_014425_0_0_1"/>
<feature type="region of interest" description="Disordered" evidence="3">
    <location>
        <begin position="479"/>
        <end position="499"/>
    </location>
</feature>
<dbReference type="STRING" id="1287681.M7SM08"/>
<dbReference type="EMBL" id="KB706908">
    <property type="protein sequence ID" value="EMR65212.1"/>
    <property type="molecule type" value="Genomic_DNA"/>
</dbReference>